<evidence type="ECO:0000256" key="1">
    <source>
        <dbReference type="ARBA" id="ARBA00005369"/>
    </source>
</evidence>
<dbReference type="InterPro" id="IPR029063">
    <property type="entry name" value="SAM-dependent_MTases_sf"/>
</dbReference>
<dbReference type="Gene3D" id="3.40.50.150">
    <property type="entry name" value="Vaccinia Virus protein VP39"/>
    <property type="match status" value="1"/>
</dbReference>
<accession>A0A437MDH7</accession>
<organism evidence="4 5">
    <name type="scientific">Rhodovarius crocodyli</name>
    <dbReference type="NCBI Taxonomy" id="1979269"/>
    <lineage>
        <taxon>Bacteria</taxon>
        <taxon>Pseudomonadati</taxon>
        <taxon>Pseudomonadota</taxon>
        <taxon>Alphaproteobacteria</taxon>
        <taxon>Acetobacterales</taxon>
        <taxon>Roseomonadaceae</taxon>
        <taxon>Rhodovarius</taxon>
    </lineage>
</organism>
<reference evidence="4 5" key="1">
    <citation type="submission" date="2019-01" db="EMBL/GenBank/DDBJ databases">
        <authorList>
            <person name="Chen W.-M."/>
        </authorList>
    </citation>
    <scope>NUCLEOTIDE SEQUENCE [LARGE SCALE GENOMIC DNA]</scope>
    <source>
        <strain evidence="4 5">CCP-6</strain>
    </source>
</reference>
<keyword evidence="4" id="KW-0808">Transferase</keyword>
<gene>
    <name evidence="4" type="ORF">EOD42_16035</name>
</gene>
<dbReference type="PANTHER" id="PTHR11579:SF18">
    <property type="entry name" value="PROTEIN-L-ISOASPARTATE O-METHYLTRANSFERASE"/>
    <property type="match status" value="1"/>
</dbReference>
<comment type="caution">
    <text evidence="4">The sequence shown here is derived from an EMBL/GenBank/DDBJ whole genome shotgun (WGS) entry which is preliminary data.</text>
</comment>
<evidence type="ECO:0000256" key="2">
    <source>
        <dbReference type="ARBA" id="ARBA00013346"/>
    </source>
</evidence>
<keyword evidence="4" id="KW-0489">Methyltransferase</keyword>
<dbReference type="Proteomes" id="UP000282957">
    <property type="component" value="Unassembled WGS sequence"/>
</dbReference>
<dbReference type="GO" id="GO:0032259">
    <property type="term" value="P:methylation"/>
    <property type="evidence" value="ECO:0007669"/>
    <property type="project" value="UniProtKB-KW"/>
</dbReference>
<evidence type="ECO:0000313" key="5">
    <source>
        <dbReference type="Proteomes" id="UP000282957"/>
    </source>
</evidence>
<dbReference type="OrthoDB" id="9798496at2"/>
<dbReference type="InterPro" id="IPR000682">
    <property type="entry name" value="PCMT"/>
</dbReference>
<evidence type="ECO:0000256" key="3">
    <source>
        <dbReference type="ARBA" id="ARBA00030757"/>
    </source>
</evidence>
<name>A0A437MDH7_9PROT</name>
<dbReference type="SUPFAM" id="SSF53335">
    <property type="entry name" value="S-adenosyl-L-methionine-dependent methyltransferases"/>
    <property type="match status" value="1"/>
</dbReference>
<protein>
    <recommendedName>
        <fullName evidence="2">Protein-L-isoaspartate O-methyltransferase</fullName>
    </recommendedName>
    <alternativeName>
        <fullName evidence="3">Protein L-isoaspartyl methyltransferase</fullName>
    </alternativeName>
</protein>
<dbReference type="RefSeq" id="WP_127788562.1">
    <property type="nucleotide sequence ID" value="NZ_SACL01000005.1"/>
</dbReference>
<dbReference type="Pfam" id="PF01135">
    <property type="entry name" value="PCMT"/>
    <property type="match status" value="1"/>
</dbReference>
<sequence length="218" mass="22251">MDYAEARKHMVDGQLRPNKVTEPSLLAAFGRIGREGFVPAALRARAYADDVAPIGPGRALTSPMVLARLIQAAKPRLGRKALIVGAGSGYSAAILAEMGLVVTAVESDADLVAAARPLLAAAIPGAQPSVVQAELTEGNAAGAPYDMILIDGAVPEIPASLIAQLADGGSLVTVLSEPGRAPRAVLGTKSGAGFHVQRLFDAHAPALPGLKKEPAFAL</sequence>
<evidence type="ECO:0000313" key="4">
    <source>
        <dbReference type="EMBL" id="RVT95702.1"/>
    </source>
</evidence>
<proteinExistence type="inferred from homology"/>
<dbReference type="PANTHER" id="PTHR11579">
    <property type="entry name" value="PROTEIN-L-ISOASPARTATE O-METHYLTRANSFERASE"/>
    <property type="match status" value="1"/>
</dbReference>
<keyword evidence="5" id="KW-1185">Reference proteome</keyword>
<comment type="similarity">
    <text evidence="1">Belongs to the methyltransferase superfamily. L-isoaspartyl/D-aspartyl protein methyltransferase family.</text>
</comment>
<dbReference type="GO" id="GO:0004719">
    <property type="term" value="F:protein-L-isoaspartate (D-aspartate) O-methyltransferase activity"/>
    <property type="evidence" value="ECO:0007669"/>
    <property type="project" value="InterPro"/>
</dbReference>
<dbReference type="EMBL" id="SACL01000005">
    <property type="protein sequence ID" value="RVT95702.1"/>
    <property type="molecule type" value="Genomic_DNA"/>
</dbReference>
<dbReference type="GO" id="GO:0005737">
    <property type="term" value="C:cytoplasm"/>
    <property type="evidence" value="ECO:0007669"/>
    <property type="project" value="TreeGrafter"/>
</dbReference>
<dbReference type="AlphaFoldDB" id="A0A437MDH7"/>